<organism evidence="1 2">
    <name type="scientific">Candidatus Desulfatibia profunda</name>
    <dbReference type="NCBI Taxonomy" id="2841695"/>
    <lineage>
        <taxon>Bacteria</taxon>
        <taxon>Pseudomonadati</taxon>
        <taxon>Thermodesulfobacteriota</taxon>
        <taxon>Desulfobacteria</taxon>
        <taxon>Desulfobacterales</taxon>
        <taxon>Desulfobacterales incertae sedis</taxon>
        <taxon>Candidatus Desulfatibia</taxon>
    </lineage>
</organism>
<dbReference type="Gene3D" id="3.40.50.970">
    <property type="match status" value="1"/>
</dbReference>
<accession>A0A8J6TLR4</accession>
<sequence length="427" mass="48451">MVETLKINLGRMGITGNQAIARGAIEAGVQITCAYPGAPISDLQNTFESLANKPGFPRNNPFTLKLGESLDKAGYELVAKWGEMTNEPNALSFALGSLMCKGDKKPREYITPEEYGTIFGDTLFAKKNLLTADEIPVGLRVMCSVKHLGGSTMADVARTLMNIIPYPGGLCIASGDDRQGVASQTMQDNKVLFAWHFRMPTFEVHNPANAHVTVRNAYKLCEELGVAFAVIENYSQSYREVTADVNFEIDMTANKRKKGFTSDPYNLVTIGPHIRPKEKRHWEKIIPLMKKKFSENFEFLNNEVIRYSEEPTKMIIVNGPFREDLNYIRSNEAKEREFKRRYKDPIVIASDLVWPLPTLLYKQIFEESRIDEVYVFEEGYSRLMYFETLDFINTNGFNARVINAGIPYEPRMYERFSYASHIMASAS</sequence>
<dbReference type="AlphaFoldDB" id="A0A8J6TLR4"/>
<name>A0A8J6TLR4_9BACT</name>
<dbReference type="Proteomes" id="UP000603434">
    <property type="component" value="Unassembled WGS sequence"/>
</dbReference>
<reference evidence="1 2" key="1">
    <citation type="submission" date="2020-08" db="EMBL/GenBank/DDBJ databases">
        <title>Bridging the membrane lipid divide: bacteria of the FCB group superphylum have the potential to synthesize archaeal ether lipids.</title>
        <authorList>
            <person name="Villanueva L."/>
            <person name="Von Meijenfeldt F.A.B."/>
            <person name="Westbye A.B."/>
            <person name="Yadav S."/>
            <person name="Hopmans E.C."/>
            <person name="Dutilh B.E."/>
            <person name="Sinninghe Damste J.S."/>
        </authorList>
    </citation>
    <scope>NUCLEOTIDE SEQUENCE [LARGE SCALE GENOMIC DNA]</scope>
    <source>
        <strain evidence="1">NIOZ-UU30</strain>
    </source>
</reference>
<evidence type="ECO:0000313" key="2">
    <source>
        <dbReference type="Proteomes" id="UP000603434"/>
    </source>
</evidence>
<gene>
    <name evidence="1" type="ORF">H8E23_04330</name>
</gene>
<evidence type="ECO:0000313" key="1">
    <source>
        <dbReference type="EMBL" id="MBC8360606.1"/>
    </source>
</evidence>
<dbReference type="SUPFAM" id="SSF52518">
    <property type="entry name" value="Thiamin diphosphate-binding fold (THDP-binding)"/>
    <property type="match status" value="1"/>
</dbReference>
<protein>
    <recommendedName>
        <fullName evidence="3">Indolepyruvate ferredoxin oxidoreductase subunit alpha</fullName>
    </recommendedName>
</protein>
<dbReference type="InterPro" id="IPR029061">
    <property type="entry name" value="THDP-binding"/>
</dbReference>
<dbReference type="EMBL" id="JACNJH010000098">
    <property type="protein sequence ID" value="MBC8360606.1"/>
    <property type="molecule type" value="Genomic_DNA"/>
</dbReference>
<comment type="caution">
    <text evidence="1">The sequence shown here is derived from an EMBL/GenBank/DDBJ whole genome shotgun (WGS) entry which is preliminary data.</text>
</comment>
<evidence type="ECO:0008006" key="3">
    <source>
        <dbReference type="Google" id="ProtNLM"/>
    </source>
</evidence>
<proteinExistence type="predicted"/>